<dbReference type="Gene3D" id="3.10.420.10">
    <property type="entry name" value="SecB-like"/>
    <property type="match status" value="1"/>
</dbReference>
<comment type="subunit">
    <text evidence="6">Homotetramer, a dimer of dimers. One homotetramer interacts with 1 SecA dimer.</text>
</comment>
<keyword evidence="6" id="KW-0963">Cytoplasm</keyword>
<dbReference type="EMBL" id="QFPW01000001">
    <property type="protein sequence ID" value="PZQ52509.1"/>
    <property type="molecule type" value="Genomic_DNA"/>
</dbReference>
<keyword evidence="3 6" id="KW-0653">Protein transport</keyword>
<sequence>MAEENGTQTTAAQPRLNILTQYVRDLSFENIAAQKGVASPEAQPEISLKVNVEANSRGEDRYEVTIKLEVRSAIKDAPIFIAELDYAGLFLIQNVPQDQMHPLMMIECPRLIFPFARRIISDVTRDGGFPPLNLEPIDFLGLYRAELARRQAAQTAPAQA</sequence>
<evidence type="ECO:0000256" key="2">
    <source>
        <dbReference type="ARBA" id="ARBA00022448"/>
    </source>
</evidence>
<evidence type="ECO:0000313" key="7">
    <source>
        <dbReference type="EMBL" id="PZQ52509.1"/>
    </source>
</evidence>
<comment type="function">
    <text evidence="6">One of the proteins required for the normal export of preproteins out of the cell cytoplasm. It is a molecular chaperone that binds to a subset of precursor proteins, maintaining them in a translocation-competent state. It also specifically binds to its receptor SecA.</text>
</comment>
<dbReference type="SUPFAM" id="SSF54611">
    <property type="entry name" value="SecB-like"/>
    <property type="match status" value="1"/>
</dbReference>
<dbReference type="AlphaFoldDB" id="A0A2W5NJS7"/>
<gene>
    <name evidence="6" type="primary">secB</name>
    <name evidence="7" type="ORF">DI556_02335</name>
</gene>
<reference evidence="7 8" key="1">
    <citation type="submission" date="2017-08" db="EMBL/GenBank/DDBJ databases">
        <title>Infants hospitalized years apart are colonized by the same room-sourced microbial strains.</title>
        <authorList>
            <person name="Brooks B."/>
            <person name="Olm M.R."/>
            <person name="Firek B.A."/>
            <person name="Baker R."/>
            <person name="Thomas B.C."/>
            <person name="Morowitz M.J."/>
            <person name="Banfield J.F."/>
        </authorList>
    </citation>
    <scope>NUCLEOTIDE SEQUENCE [LARGE SCALE GENOMIC DNA]</scope>
    <source>
        <strain evidence="7">S2_005_002_R2_34</strain>
    </source>
</reference>
<comment type="similarity">
    <text evidence="1 6">Belongs to the SecB family.</text>
</comment>
<keyword evidence="5 6" id="KW-0143">Chaperone</keyword>
<evidence type="ECO:0000256" key="5">
    <source>
        <dbReference type="ARBA" id="ARBA00023186"/>
    </source>
</evidence>
<dbReference type="GO" id="GO:0015031">
    <property type="term" value="P:protein transport"/>
    <property type="evidence" value="ECO:0007669"/>
    <property type="project" value="UniProtKB-UniRule"/>
</dbReference>
<dbReference type="GO" id="GO:0006457">
    <property type="term" value="P:protein folding"/>
    <property type="evidence" value="ECO:0007669"/>
    <property type="project" value="UniProtKB-UniRule"/>
</dbReference>
<comment type="subcellular location">
    <subcellularLocation>
        <location evidence="6">Cytoplasm</location>
    </subcellularLocation>
</comment>
<evidence type="ECO:0000256" key="1">
    <source>
        <dbReference type="ARBA" id="ARBA00009990"/>
    </source>
</evidence>
<evidence type="ECO:0000256" key="4">
    <source>
        <dbReference type="ARBA" id="ARBA00023010"/>
    </source>
</evidence>
<evidence type="ECO:0000313" key="8">
    <source>
        <dbReference type="Proteomes" id="UP000249185"/>
    </source>
</evidence>
<comment type="caution">
    <text evidence="7">The sequence shown here is derived from an EMBL/GenBank/DDBJ whole genome shotgun (WGS) entry which is preliminary data.</text>
</comment>
<dbReference type="InterPro" id="IPR035958">
    <property type="entry name" value="SecB-like_sf"/>
</dbReference>
<proteinExistence type="inferred from homology"/>
<keyword evidence="4 6" id="KW-0811">Translocation</keyword>
<dbReference type="GO" id="GO:0051262">
    <property type="term" value="P:protein tetramerization"/>
    <property type="evidence" value="ECO:0007669"/>
    <property type="project" value="InterPro"/>
</dbReference>
<evidence type="ECO:0000256" key="3">
    <source>
        <dbReference type="ARBA" id="ARBA00022927"/>
    </source>
</evidence>
<dbReference type="GO" id="GO:0051082">
    <property type="term" value="F:unfolded protein binding"/>
    <property type="evidence" value="ECO:0007669"/>
    <property type="project" value="InterPro"/>
</dbReference>
<dbReference type="Proteomes" id="UP000249185">
    <property type="component" value="Unassembled WGS sequence"/>
</dbReference>
<dbReference type="NCBIfam" id="NF004392">
    <property type="entry name" value="PRK05751.1-3"/>
    <property type="match status" value="1"/>
</dbReference>
<dbReference type="PANTHER" id="PTHR36918:SF1">
    <property type="entry name" value="PROTEIN-EXPORT PROTEIN SECB"/>
    <property type="match status" value="1"/>
</dbReference>
<dbReference type="GO" id="GO:0005737">
    <property type="term" value="C:cytoplasm"/>
    <property type="evidence" value="ECO:0007669"/>
    <property type="project" value="UniProtKB-SubCell"/>
</dbReference>
<dbReference type="HAMAP" id="MF_00821">
    <property type="entry name" value="SecB"/>
    <property type="match status" value="1"/>
</dbReference>
<dbReference type="NCBIfam" id="TIGR00809">
    <property type="entry name" value="secB"/>
    <property type="match status" value="1"/>
</dbReference>
<dbReference type="PANTHER" id="PTHR36918">
    <property type="match status" value="1"/>
</dbReference>
<dbReference type="PRINTS" id="PR01594">
    <property type="entry name" value="SECBCHAPRONE"/>
</dbReference>
<keyword evidence="2 6" id="KW-0813">Transport</keyword>
<accession>A0A2W5NJS7</accession>
<dbReference type="InterPro" id="IPR003708">
    <property type="entry name" value="SecB"/>
</dbReference>
<name>A0A2W5NJS7_RHOSU</name>
<protein>
    <recommendedName>
        <fullName evidence="6">Protein-export protein SecB</fullName>
    </recommendedName>
</protein>
<organism evidence="7 8">
    <name type="scientific">Rhodovulum sulfidophilum</name>
    <name type="common">Rhodobacter sulfidophilus</name>
    <dbReference type="NCBI Taxonomy" id="35806"/>
    <lineage>
        <taxon>Bacteria</taxon>
        <taxon>Pseudomonadati</taxon>
        <taxon>Pseudomonadota</taxon>
        <taxon>Alphaproteobacteria</taxon>
        <taxon>Rhodobacterales</taxon>
        <taxon>Paracoccaceae</taxon>
        <taxon>Rhodovulum</taxon>
    </lineage>
</organism>
<dbReference type="Pfam" id="PF02556">
    <property type="entry name" value="SecB"/>
    <property type="match status" value="1"/>
</dbReference>
<evidence type="ECO:0000256" key="6">
    <source>
        <dbReference type="HAMAP-Rule" id="MF_00821"/>
    </source>
</evidence>